<evidence type="ECO:0000313" key="2">
    <source>
        <dbReference type="Proteomes" id="UP000054721"/>
    </source>
</evidence>
<reference evidence="1 2" key="1">
    <citation type="submission" date="2015-05" db="EMBL/GenBank/DDBJ databases">
        <title>Evolution of Trichinella species and genotypes.</title>
        <authorList>
            <person name="Korhonen P.K."/>
            <person name="Edoardo P."/>
            <person name="Giuseppe L.R."/>
            <person name="Gasser R.B."/>
        </authorList>
    </citation>
    <scope>NUCLEOTIDE SEQUENCE [LARGE SCALE GENOMIC DNA]</scope>
    <source>
        <strain evidence="1">ISS10</strain>
    </source>
</reference>
<dbReference type="EMBL" id="JYDW01000186">
    <property type="protein sequence ID" value="KRZ52669.1"/>
    <property type="molecule type" value="Genomic_DNA"/>
</dbReference>
<dbReference type="Proteomes" id="UP000054721">
    <property type="component" value="Unassembled WGS sequence"/>
</dbReference>
<sequence length="86" mass="10163">MKGAHLSYPAENNFLIYLENHFTVSKVVISLLRIFIDENMLHLACPLRSVLRDCIFKITVYFVHAVVIVHDEQYDRKYDKCMKHAH</sequence>
<gene>
    <name evidence="1" type="ORF">T02_10067</name>
</gene>
<name>A0A0V1KZC2_9BILA</name>
<organism evidence="1 2">
    <name type="scientific">Trichinella nativa</name>
    <dbReference type="NCBI Taxonomy" id="6335"/>
    <lineage>
        <taxon>Eukaryota</taxon>
        <taxon>Metazoa</taxon>
        <taxon>Ecdysozoa</taxon>
        <taxon>Nematoda</taxon>
        <taxon>Enoplea</taxon>
        <taxon>Dorylaimia</taxon>
        <taxon>Trichinellida</taxon>
        <taxon>Trichinellidae</taxon>
        <taxon>Trichinella</taxon>
    </lineage>
</organism>
<dbReference type="OrthoDB" id="10367276at2759"/>
<evidence type="ECO:0000313" key="1">
    <source>
        <dbReference type="EMBL" id="KRZ52669.1"/>
    </source>
</evidence>
<keyword evidence="2" id="KW-1185">Reference proteome</keyword>
<comment type="caution">
    <text evidence="1">The sequence shown here is derived from an EMBL/GenBank/DDBJ whole genome shotgun (WGS) entry which is preliminary data.</text>
</comment>
<proteinExistence type="predicted"/>
<protein>
    <submittedName>
        <fullName evidence="1">Uncharacterized protein</fullName>
    </submittedName>
</protein>
<dbReference type="AlphaFoldDB" id="A0A0V1KZC2"/>
<accession>A0A0V1KZC2</accession>